<dbReference type="InterPro" id="IPR002068">
    <property type="entry name" value="A-crystallin/Hsp20_dom"/>
</dbReference>
<feature type="domain" description="SHSP" evidence="3">
    <location>
        <begin position="1"/>
        <end position="97"/>
    </location>
</feature>
<dbReference type="STRING" id="6205.A0A0R3X7N8"/>
<accession>A0A0R3X7N8</accession>
<evidence type="ECO:0000313" key="4">
    <source>
        <dbReference type="EMBL" id="VDM34394.1"/>
    </source>
</evidence>
<dbReference type="OrthoDB" id="1431247at2759"/>
<evidence type="ECO:0000256" key="1">
    <source>
        <dbReference type="PROSITE-ProRule" id="PRU00285"/>
    </source>
</evidence>
<evidence type="ECO:0000313" key="6">
    <source>
        <dbReference type="WBParaSite" id="TTAC_0000956301-mRNA-1"/>
    </source>
</evidence>
<reference evidence="6" key="1">
    <citation type="submission" date="2017-02" db="UniProtKB">
        <authorList>
            <consortium name="WormBaseParasite"/>
        </authorList>
    </citation>
    <scope>IDENTIFICATION</scope>
</reference>
<dbReference type="Gene3D" id="2.60.40.790">
    <property type="match status" value="1"/>
</dbReference>
<dbReference type="InterPro" id="IPR008978">
    <property type="entry name" value="HSP20-like_chaperone"/>
</dbReference>
<proteinExistence type="inferred from homology"/>
<gene>
    <name evidence="4" type="ORF">TTAC_LOCUS9548</name>
</gene>
<comment type="similarity">
    <text evidence="1 2">Belongs to the small heat shock protein (HSP20) family.</text>
</comment>
<evidence type="ECO:0000256" key="2">
    <source>
        <dbReference type="RuleBase" id="RU003616"/>
    </source>
</evidence>
<dbReference type="AlphaFoldDB" id="A0A0R3X7N8"/>
<dbReference type="CDD" id="cd06464">
    <property type="entry name" value="ACD_sHsps-like"/>
    <property type="match status" value="1"/>
</dbReference>
<reference evidence="4 5" key="2">
    <citation type="submission" date="2018-11" db="EMBL/GenBank/DDBJ databases">
        <authorList>
            <consortium name="Pathogen Informatics"/>
        </authorList>
    </citation>
    <scope>NUCLEOTIDE SEQUENCE [LARGE SCALE GENOMIC DNA]</scope>
</reference>
<keyword evidence="5" id="KW-1185">Reference proteome</keyword>
<dbReference type="Pfam" id="PF00011">
    <property type="entry name" value="HSP20"/>
    <property type="match status" value="1"/>
</dbReference>
<dbReference type="PROSITE" id="PS01031">
    <property type="entry name" value="SHSP"/>
    <property type="match status" value="1"/>
</dbReference>
<sequence length="97" mass="10866">MIVLVSSQCILHDIHAREEHVKEDQNGLRSLHITLPIDEIYEENHLHIRCGGGRLVVEGEKDDSYFSRSFPVPSDVDPESLNAKLYDGILTISGPIS</sequence>
<organism evidence="6">
    <name type="scientific">Hydatigena taeniaeformis</name>
    <name type="common">Feline tapeworm</name>
    <name type="synonym">Taenia taeniaeformis</name>
    <dbReference type="NCBI Taxonomy" id="6205"/>
    <lineage>
        <taxon>Eukaryota</taxon>
        <taxon>Metazoa</taxon>
        <taxon>Spiralia</taxon>
        <taxon>Lophotrochozoa</taxon>
        <taxon>Platyhelminthes</taxon>
        <taxon>Cestoda</taxon>
        <taxon>Eucestoda</taxon>
        <taxon>Cyclophyllidea</taxon>
        <taxon>Taeniidae</taxon>
        <taxon>Hydatigera</taxon>
    </lineage>
</organism>
<name>A0A0R3X7N8_HYDTA</name>
<evidence type="ECO:0000313" key="5">
    <source>
        <dbReference type="Proteomes" id="UP000274429"/>
    </source>
</evidence>
<evidence type="ECO:0000259" key="3">
    <source>
        <dbReference type="PROSITE" id="PS01031"/>
    </source>
</evidence>
<dbReference type="EMBL" id="UYWX01020884">
    <property type="protein sequence ID" value="VDM34394.1"/>
    <property type="molecule type" value="Genomic_DNA"/>
</dbReference>
<dbReference type="SUPFAM" id="SSF49764">
    <property type="entry name" value="HSP20-like chaperones"/>
    <property type="match status" value="1"/>
</dbReference>
<protein>
    <submittedName>
        <fullName evidence="6">SHSP domain-containing protein</fullName>
    </submittedName>
</protein>
<dbReference type="Proteomes" id="UP000274429">
    <property type="component" value="Unassembled WGS sequence"/>
</dbReference>
<dbReference type="WBParaSite" id="TTAC_0000956301-mRNA-1">
    <property type="protein sequence ID" value="TTAC_0000956301-mRNA-1"/>
    <property type="gene ID" value="TTAC_0000956301"/>
</dbReference>